<gene>
    <name evidence="2" type="ORF">MARI151_60707</name>
</gene>
<dbReference type="Proteomes" id="UP000430202">
    <property type="component" value="Unassembled WGS sequence"/>
</dbReference>
<evidence type="ECO:0000313" key="2">
    <source>
        <dbReference type="EMBL" id="VXC33764.1"/>
    </source>
</evidence>
<dbReference type="EMBL" id="CABWLR010000006">
    <property type="protein sequence ID" value="VXC33764.1"/>
    <property type="molecule type" value="Genomic_DNA"/>
</dbReference>
<keyword evidence="2" id="KW-0378">Hydrolase</keyword>
<feature type="domain" description="Nudix hydrolase" evidence="1">
    <location>
        <begin position="1"/>
        <end position="145"/>
    </location>
</feature>
<dbReference type="PANTHER" id="PTHR10885">
    <property type="entry name" value="ISOPENTENYL-DIPHOSPHATE DELTA-ISOMERASE"/>
    <property type="match status" value="1"/>
</dbReference>
<reference evidence="2 3" key="1">
    <citation type="submission" date="2019-10" db="EMBL/GenBank/DDBJ databases">
        <authorList>
            <person name="Karimi E."/>
        </authorList>
    </citation>
    <scope>NUCLEOTIDE SEQUENCE [LARGE SCALE GENOMIC DNA]</scope>
    <source>
        <strain evidence="2">Maribacter sp. 151</strain>
    </source>
</reference>
<protein>
    <submittedName>
        <fullName evidence="2">Hydrolase</fullName>
    </submittedName>
</protein>
<accession>A0A653XU89</accession>
<dbReference type="GO" id="GO:0016787">
    <property type="term" value="F:hydrolase activity"/>
    <property type="evidence" value="ECO:0007669"/>
    <property type="project" value="UniProtKB-KW"/>
</dbReference>
<dbReference type="PROSITE" id="PS51462">
    <property type="entry name" value="NUDIX"/>
    <property type="match status" value="1"/>
</dbReference>
<dbReference type="CDD" id="cd04692">
    <property type="entry name" value="NUDIX_Hydrolase"/>
    <property type="match status" value="1"/>
</dbReference>
<evidence type="ECO:0000259" key="1">
    <source>
        <dbReference type="PROSITE" id="PS51462"/>
    </source>
</evidence>
<dbReference type="SUPFAM" id="SSF55811">
    <property type="entry name" value="Nudix"/>
    <property type="match status" value="1"/>
</dbReference>
<evidence type="ECO:0000313" key="3">
    <source>
        <dbReference type="Proteomes" id="UP000430202"/>
    </source>
</evidence>
<dbReference type="Gene3D" id="3.90.79.10">
    <property type="entry name" value="Nucleoside Triphosphate Pyrophosphohydrolase"/>
    <property type="match status" value="1"/>
</dbReference>
<dbReference type="Pfam" id="PF00293">
    <property type="entry name" value="NUDIX"/>
    <property type="match status" value="1"/>
</dbReference>
<proteinExistence type="predicted"/>
<dbReference type="AlphaFoldDB" id="A0A653XU89"/>
<dbReference type="InterPro" id="IPR015797">
    <property type="entry name" value="NUDIX_hydrolase-like_dom_sf"/>
</dbReference>
<organism evidence="2 3">
    <name type="scientific">Maribacter litoralis</name>
    <dbReference type="NCBI Taxonomy" id="2059726"/>
    <lineage>
        <taxon>Bacteria</taxon>
        <taxon>Pseudomonadati</taxon>
        <taxon>Bacteroidota</taxon>
        <taxon>Flavobacteriia</taxon>
        <taxon>Flavobacteriales</taxon>
        <taxon>Flavobacteriaceae</taxon>
        <taxon>Maribacter</taxon>
    </lineage>
</organism>
<name>A0A653XU89_9FLAO</name>
<sequence>MDGITRQYMYGSTPWMVGKILLQQRSKNKDVFPLLWDVSVAGHIGAGENIKISAVREIEEEIGLSIQPVALQKIGIYKSEHKHSDTLIDCEYHHTFIAELKIPLHALQKQESEVESFKLISIDQFKNEITEVLKNNYVPHETAYYNTICTEIMKRLHQ</sequence>
<dbReference type="PANTHER" id="PTHR10885:SF0">
    <property type="entry name" value="ISOPENTENYL-DIPHOSPHATE DELTA-ISOMERASE"/>
    <property type="match status" value="1"/>
</dbReference>
<dbReference type="InterPro" id="IPR000086">
    <property type="entry name" value="NUDIX_hydrolase_dom"/>
</dbReference>
<keyword evidence="3" id="KW-1185">Reference proteome</keyword>